<name>A0A8D8ULB3_9HEMI</name>
<sequence>MVDVAKKKLDNIMDMVKMRNLIEAQQYGASTWISLFLKNHHAQVSFNQSQKVPHCDFFFKCHHFVIFWFCSKISGIKKSWKQFLNFKTDFSKEENGGHFFKKNHKMGLFWIE</sequence>
<organism evidence="1">
    <name type="scientific">Cacopsylla melanoneura</name>
    <dbReference type="NCBI Taxonomy" id="428564"/>
    <lineage>
        <taxon>Eukaryota</taxon>
        <taxon>Metazoa</taxon>
        <taxon>Ecdysozoa</taxon>
        <taxon>Arthropoda</taxon>
        <taxon>Hexapoda</taxon>
        <taxon>Insecta</taxon>
        <taxon>Pterygota</taxon>
        <taxon>Neoptera</taxon>
        <taxon>Paraneoptera</taxon>
        <taxon>Hemiptera</taxon>
        <taxon>Sternorrhyncha</taxon>
        <taxon>Psylloidea</taxon>
        <taxon>Psyllidae</taxon>
        <taxon>Psyllinae</taxon>
        <taxon>Cacopsylla</taxon>
    </lineage>
</organism>
<dbReference type="AlphaFoldDB" id="A0A8D8ULB3"/>
<accession>A0A8D8ULB3</accession>
<evidence type="ECO:0000313" key="1">
    <source>
        <dbReference type="EMBL" id="CAG6705956.1"/>
    </source>
</evidence>
<protein>
    <submittedName>
        <fullName evidence="1">Uncharacterized protein</fullName>
    </submittedName>
</protein>
<dbReference type="EMBL" id="HBUF01342850">
    <property type="protein sequence ID" value="CAG6705956.1"/>
    <property type="molecule type" value="Transcribed_RNA"/>
</dbReference>
<proteinExistence type="predicted"/>
<dbReference type="EMBL" id="HBUF01342851">
    <property type="protein sequence ID" value="CAG6705958.1"/>
    <property type="molecule type" value="Transcribed_RNA"/>
</dbReference>
<reference evidence="1" key="1">
    <citation type="submission" date="2021-05" db="EMBL/GenBank/DDBJ databases">
        <authorList>
            <person name="Alioto T."/>
            <person name="Alioto T."/>
            <person name="Gomez Garrido J."/>
        </authorList>
    </citation>
    <scope>NUCLEOTIDE SEQUENCE</scope>
</reference>